<dbReference type="EMBL" id="JASPKZ010008389">
    <property type="protein sequence ID" value="KAJ9579500.1"/>
    <property type="molecule type" value="Genomic_DNA"/>
</dbReference>
<dbReference type="AlphaFoldDB" id="A0AAD7ZF48"/>
<comment type="caution">
    <text evidence="1">The sequence shown here is derived from an EMBL/GenBank/DDBJ whole genome shotgun (WGS) entry which is preliminary data.</text>
</comment>
<name>A0AAD7ZF48_DIPPU</name>
<sequence length="71" mass="8282">YLSPLMVFCSHPKSLEVQLPLVQEKKLERRIEVVALADMHRVRLEIFHRMRSPALFSVVFLSMSLMLFPLG</sequence>
<organism evidence="1 2">
    <name type="scientific">Diploptera punctata</name>
    <name type="common">Pacific beetle cockroach</name>
    <dbReference type="NCBI Taxonomy" id="6984"/>
    <lineage>
        <taxon>Eukaryota</taxon>
        <taxon>Metazoa</taxon>
        <taxon>Ecdysozoa</taxon>
        <taxon>Arthropoda</taxon>
        <taxon>Hexapoda</taxon>
        <taxon>Insecta</taxon>
        <taxon>Pterygota</taxon>
        <taxon>Neoptera</taxon>
        <taxon>Polyneoptera</taxon>
        <taxon>Dictyoptera</taxon>
        <taxon>Blattodea</taxon>
        <taxon>Blaberoidea</taxon>
        <taxon>Blaberidae</taxon>
        <taxon>Diplopterinae</taxon>
        <taxon>Diploptera</taxon>
    </lineage>
</organism>
<reference evidence="1" key="2">
    <citation type="submission" date="2023-05" db="EMBL/GenBank/DDBJ databases">
        <authorList>
            <person name="Fouks B."/>
        </authorList>
    </citation>
    <scope>NUCLEOTIDE SEQUENCE</scope>
    <source>
        <strain evidence="1">Stay&amp;Tobe</strain>
        <tissue evidence="1">Testes</tissue>
    </source>
</reference>
<accession>A0AAD7ZF48</accession>
<keyword evidence="2" id="KW-1185">Reference proteome</keyword>
<reference evidence="1" key="1">
    <citation type="journal article" date="2023" name="IScience">
        <title>Live-bearing cockroach genome reveals convergent evolutionary mechanisms linked to viviparity in insects and beyond.</title>
        <authorList>
            <person name="Fouks B."/>
            <person name="Harrison M.C."/>
            <person name="Mikhailova A.A."/>
            <person name="Marchal E."/>
            <person name="English S."/>
            <person name="Carruthers M."/>
            <person name="Jennings E.C."/>
            <person name="Chiamaka E.L."/>
            <person name="Frigard R.A."/>
            <person name="Pippel M."/>
            <person name="Attardo G.M."/>
            <person name="Benoit J.B."/>
            <person name="Bornberg-Bauer E."/>
            <person name="Tobe S.S."/>
        </authorList>
    </citation>
    <scope>NUCLEOTIDE SEQUENCE</scope>
    <source>
        <strain evidence="1">Stay&amp;Tobe</strain>
    </source>
</reference>
<proteinExistence type="predicted"/>
<feature type="non-terminal residue" evidence="1">
    <location>
        <position position="1"/>
    </location>
</feature>
<evidence type="ECO:0000313" key="2">
    <source>
        <dbReference type="Proteomes" id="UP001233999"/>
    </source>
</evidence>
<gene>
    <name evidence="1" type="ORF">L9F63_004848</name>
</gene>
<protein>
    <submittedName>
        <fullName evidence="1">Uncharacterized protein</fullName>
    </submittedName>
</protein>
<evidence type="ECO:0000313" key="1">
    <source>
        <dbReference type="EMBL" id="KAJ9579500.1"/>
    </source>
</evidence>
<dbReference type="Proteomes" id="UP001233999">
    <property type="component" value="Unassembled WGS sequence"/>
</dbReference>
<feature type="non-terminal residue" evidence="1">
    <location>
        <position position="71"/>
    </location>
</feature>